<dbReference type="EMBL" id="NKCK01000043">
    <property type="protein sequence ID" value="RSM06861.1"/>
    <property type="molecule type" value="Genomic_DNA"/>
</dbReference>
<dbReference type="GO" id="GO:0005829">
    <property type="term" value="C:cytosol"/>
    <property type="evidence" value="ECO:0007669"/>
    <property type="project" value="TreeGrafter"/>
</dbReference>
<feature type="domain" description="D-isomer specific 2-hydroxyacid dehydrogenase catalytic" evidence="5">
    <location>
        <begin position="62"/>
        <end position="324"/>
    </location>
</feature>
<dbReference type="PROSITE" id="PS00065">
    <property type="entry name" value="D_2_HYDROXYACID_DH_1"/>
    <property type="match status" value="1"/>
</dbReference>
<evidence type="ECO:0000259" key="5">
    <source>
        <dbReference type="Pfam" id="PF00389"/>
    </source>
</evidence>
<comment type="caution">
    <text evidence="7">The sequence shown here is derived from an EMBL/GenBank/DDBJ whole genome shotgun (WGS) entry which is preliminary data.</text>
</comment>
<evidence type="ECO:0000313" key="8">
    <source>
        <dbReference type="Proteomes" id="UP000287144"/>
    </source>
</evidence>
<gene>
    <name evidence="7" type="ORF">CEP52_005491</name>
</gene>
<sequence>MERPKVLLLGEIIHALQSWRGLASLAEIVGPGVETRAEFIEKCRRGGFDGVVVVHRMYHSVTVTGLIDEELVQALPESVKFICHTGAGYDQIDVAACSKRQIQVSNVPQEVNDSTADTAIFLMLGALRGFNQSIMTLRSGSWRGSPSPPLGHDPEGKTLGIIGCGGIGRNMAKKAAAFGMKVVYHNRTKSEDITEAEYVGLDELLGSSDVIAISLPLNAGTRHFLSYTDFEKMKQGVVIINTARGPIIDEQALIDALESGKVWSCGLDVYENEPTVHPGLIAHPRAMLLPHLGTYTVETHAKMEERCIANVRAALEKGKVNDLVPEQLGEF</sequence>
<dbReference type="GO" id="GO:0051287">
    <property type="term" value="F:NAD binding"/>
    <property type="evidence" value="ECO:0007669"/>
    <property type="project" value="InterPro"/>
</dbReference>
<dbReference type="PANTHER" id="PTHR10996">
    <property type="entry name" value="2-HYDROXYACID DEHYDROGENASE-RELATED"/>
    <property type="match status" value="1"/>
</dbReference>
<dbReference type="Proteomes" id="UP000287144">
    <property type="component" value="Unassembled WGS sequence"/>
</dbReference>
<comment type="similarity">
    <text evidence="1 4">Belongs to the D-isomer specific 2-hydroxyacid dehydrogenase family.</text>
</comment>
<keyword evidence="8" id="KW-1185">Reference proteome</keyword>
<dbReference type="GO" id="GO:0016618">
    <property type="term" value="F:hydroxypyruvate reductase [NAD(P)H] activity"/>
    <property type="evidence" value="ECO:0007669"/>
    <property type="project" value="TreeGrafter"/>
</dbReference>
<evidence type="ECO:0000313" key="7">
    <source>
        <dbReference type="EMBL" id="RSM06861.1"/>
    </source>
</evidence>
<dbReference type="GO" id="GO:0030267">
    <property type="term" value="F:glyoxylate reductase (NADPH) activity"/>
    <property type="evidence" value="ECO:0007669"/>
    <property type="project" value="TreeGrafter"/>
</dbReference>
<dbReference type="Pfam" id="PF00389">
    <property type="entry name" value="2-Hacid_dh"/>
    <property type="match status" value="1"/>
</dbReference>
<evidence type="ECO:0000256" key="2">
    <source>
        <dbReference type="ARBA" id="ARBA00023002"/>
    </source>
</evidence>
<dbReference type="CDD" id="cd12168">
    <property type="entry name" value="Mand_dh_like"/>
    <property type="match status" value="1"/>
</dbReference>
<dbReference type="SUPFAM" id="SSF52283">
    <property type="entry name" value="Formate/glycerate dehydrogenase catalytic domain-like"/>
    <property type="match status" value="1"/>
</dbReference>
<dbReference type="STRING" id="1325735.A0A428TXW0"/>
<dbReference type="InterPro" id="IPR006140">
    <property type="entry name" value="D-isomer_DH_NAD-bd"/>
</dbReference>
<dbReference type="InterPro" id="IPR050223">
    <property type="entry name" value="D-isomer_2-hydroxyacid_DH"/>
</dbReference>
<organism evidence="7 8">
    <name type="scientific">Fusarium oligoseptatum</name>
    <dbReference type="NCBI Taxonomy" id="2604345"/>
    <lineage>
        <taxon>Eukaryota</taxon>
        <taxon>Fungi</taxon>
        <taxon>Dikarya</taxon>
        <taxon>Ascomycota</taxon>
        <taxon>Pezizomycotina</taxon>
        <taxon>Sordariomycetes</taxon>
        <taxon>Hypocreomycetidae</taxon>
        <taxon>Hypocreales</taxon>
        <taxon>Nectriaceae</taxon>
        <taxon>Fusarium</taxon>
        <taxon>Fusarium solani species complex</taxon>
    </lineage>
</organism>
<proteinExistence type="inferred from homology"/>
<keyword evidence="3" id="KW-0520">NAD</keyword>
<dbReference type="InterPro" id="IPR006139">
    <property type="entry name" value="D-isomer_2_OHA_DH_cat_dom"/>
</dbReference>
<dbReference type="SUPFAM" id="SSF51735">
    <property type="entry name" value="NAD(P)-binding Rossmann-fold domains"/>
    <property type="match status" value="1"/>
</dbReference>
<name>A0A428TXW0_9HYPO</name>
<dbReference type="PROSITE" id="PS00671">
    <property type="entry name" value="D_2_HYDROXYACID_DH_3"/>
    <property type="match status" value="1"/>
</dbReference>
<dbReference type="PANTHER" id="PTHR10996:SF269">
    <property type="entry name" value="HYPOTHETICAL D-ISOMER SPECIFIC 2-HYDROXYACID DEHYDROGENASE (EUROFUNG)"/>
    <property type="match status" value="1"/>
</dbReference>
<dbReference type="AlphaFoldDB" id="A0A428TXW0"/>
<accession>A0A428TXW0</accession>
<evidence type="ECO:0000256" key="1">
    <source>
        <dbReference type="ARBA" id="ARBA00005854"/>
    </source>
</evidence>
<evidence type="ECO:0000256" key="3">
    <source>
        <dbReference type="ARBA" id="ARBA00023027"/>
    </source>
</evidence>
<keyword evidence="2 4" id="KW-0560">Oxidoreductase</keyword>
<dbReference type="InterPro" id="IPR036291">
    <property type="entry name" value="NAD(P)-bd_dom_sf"/>
</dbReference>
<dbReference type="Gene3D" id="3.40.50.720">
    <property type="entry name" value="NAD(P)-binding Rossmann-like Domain"/>
    <property type="match status" value="2"/>
</dbReference>
<dbReference type="InterPro" id="IPR029752">
    <property type="entry name" value="D-isomer_DH_CS1"/>
</dbReference>
<feature type="domain" description="D-isomer specific 2-hydroxyacid dehydrogenase NAD-binding" evidence="6">
    <location>
        <begin position="121"/>
        <end position="293"/>
    </location>
</feature>
<protein>
    <recommendedName>
        <fullName evidence="9">2-hydroxyacid dehydrogenase</fullName>
    </recommendedName>
</protein>
<reference evidence="7 8" key="1">
    <citation type="submission" date="2017-06" db="EMBL/GenBank/DDBJ databases">
        <title>Comparative genomic analysis of Ambrosia Fusariam Clade fungi.</title>
        <authorList>
            <person name="Stajich J.E."/>
            <person name="Carrillo J."/>
            <person name="Kijimoto T."/>
            <person name="Eskalen A."/>
            <person name="O'Donnell K."/>
            <person name="Kasson M."/>
        </authorList>
    </citation>
    <scope>NUCLEOTIDE SEQUENCE [LARGE SCALE GENOMIC DNA]</scope>
    <source>
        <strain evidence="7 8">NRRL62579</strain>
    </source>
</reference>
<evidence type="ECO:0000259" key="6">
    <source>
        <dbReference type="Pfam" id="PF02826"/>
    </source>
</evidence>
<evidence type="ECO:0008006" key="9">
    <source>
        <dbReference type="Google" id="ProtNLM"/>
    </source>
</evidence>
<dbReference type="InterPro" id="IPR029753">
    <property type="entry name" value="D-isomer_DH_CS"/>
</dbReference>
<evidence type="ECO:0000256" key="4">
    <source>
        <dbReference type="RuleBase" id="RU003719"/>
    </source>
</evidence>
<dbReference type="Pfam" id="PF02826">
    <property type="entry name" value="2-Hacid_dh_C"/>
    <property type="match status" value="1"/>
</dbReference>
<dbReference type="FunFam" id="3.40.50.720:FF:000203">
    <property type="entry name" value="D-3-phosphoglycerate dehydrogenase (SerA)"/>
    <property type="match status" value="1"/>
</dbReference>